<evidence type="ECO:0000313" key="2">
    <source>
        <dbReference type="EMBL" id="ACZ21659.1"/>
    </source>
</evidence>
<dbReference type="Pfam" id="PF03069">
    <property type="entry name" value="FmdA_AmdA"/>
    <property type="match status" value="1"/>
</dbReference>
<dbReference type="HOGENOM" id="CLU_032013_2_0_11"/>
<dbReference type="Gene3D" id="2.60.120.580">
    <property type="entry name" value="Acetamidase/Formamidase-like domains"/>
    <property type="match status" value="2"/>
</dbReference>
<dbReference type="PANTHER" id="PTHR31891">
    <property type="entry name" value="FORMAMIDASE C869.04-RELATED"/>
    <property type="match status" value="1"/>
</dbReference>
<protein>
    <submittedName>
        <fullName evidence="2">Predicted acetamidase/formamidase</fullName>
    </submittedName>
</protein>
<dbReference type="STRING" id="446469.Sked_17320"/>
<dbReference type="Gene3D" id="3.10.28.20">
    <property type="entry name" value="Acetamidase/Formamidase-like domains"/>
    <property type="match status" value="1"/>
</dbReference>
<dbReference type="SUPFAM" id="SSF141130">
    <property type="entry name" value="Acetamidase/Formamidase-like"/>
    <property type="match status" value="1"/>
</dbReference>
<dbReference type="PANTHER" id="PTHR31891:SF1">
    <property type="entry name" value="FORMAMIDASE C869.04-RELATED"/>
    <property type="match status" value="1"/>
</dbReference>
<accession>D1BGT2</accession>
<evidence type="ECO:0000256" key="1">
    <source>
        <dbReference type="SAM" id="MobiDB-lite"/>
    </source>
</evidence>
<dbReference type="InterPro" id="IPR004304">
    <property type="entry name" value="FmdA_AmdA"/>
</dbReference>
<dbReference type="EMBL" id="CP001819">
    <property type="protein sequence ID" value="ACZ21659.1"/>
    <property type="molecule type" value="Genomic_DNA"/>
</dbReference>
<name>D1BGT2_SANKS</name>
<gene>
    <name evidence="2" type="ordered locus">Sked_17320</name>
</gene>
<proteinExistence type="predicted"/>
<dbReference type="Proteomes" id="UP000000322">
    <property type="component" value="Chromosome"/>
</dbReference>
<dbReference type="AlphaFoldDB" id="D1BGT2"/>
<feature type="region of interest" description="Disordered" evidence="1">
    <location>
        <begin position="1"/>
        <end position="25"/>
    </location>
</feature>
<organism evidence="2 3">
    <name type="scientific">Sanguibacter keddieii (strain ATCC 51767 / DSM 10542 / NCFB 3025 / ST-74)</name>
    <dbReference type="NCBI Taxonomy" id="446469"/>
    <lineage>
        <taxon>Bacteria</taxon>
        <taxon>Bacillati</taxon>
        <taxon>Actinomycetota</taxon>
        <taxon>Actinomycetes</taxon>
        <taxon>Micrococcales</taxon>
        <taxon>Sanguibacteraceae</taxon>
        <taxon>Sanguibacter</taxon>
    </lineage>
</organism>
<dbReference type="KEGG" id="ske:Sked_17320"/>
<sequence>MTSTETMSSSETAAAPSLPGAAPSVASGVRVMQPLGDRPVAPSDVPGYLPATPETVLWGRLPCASDSPVLSVDPGQEVWVDTVSHEGILEDQGRDPVAFFTGHGVPGEDVLDDAVRVAREVAHDPAVDGPHVVTGPVEVRGALPGDVLSVTVVDLRLRAGYGVVSSRHGRGALPGEMPDPRSPGPVSLLCTVEDGPDGLSGSLPAGPGDPRRVRFPLAPFLGTTGVAVAGGTRPHSVPPGQHGGNLDVSVLGVGSTLHLPVQVPGALAYVGDPHFSQGDGEVALTAFEAPLRALLRFDLVRQGDAHGAGDASASAPGPTTTPGPTGPWAETDELLVAIGLDADLGEAVRDATRCALALLEREGMHPAHAYAYLSAAGDFAVSQVVDQVCGVHGTIRKADLRELRGPSAPPQV</sequence>
<dbReference type="eggNOG" id="COG2421">
    <property type="taxonomic scope" value="Bacteria"/>
</dbReference>
<evidence type="ECO:0000313" key="3">
    <source>
        <dbReference type="Proteomes" id="UP000000322"/>
    </source>
</evidence>
<keyword evidence="3" id="KW-1185">Reference proteome</keyword>
<dbReference type="GO" id="GO:0016811">
    <property type="term" value="F:hydrolase activity, acting on carbon-nitrogen (but not peptide) bonds, in linear amides"/>
    <property type="evidence" value="ECO:0007669"/>
    <property type="project" value="InterPro"/>
</dbReference>
<reference evidence="2 3" key="1">
    <citation type="journal article" date="2009" name="Stand. Genomic Sci.">
        <title>Complete genome sequence of Sanguibacter keddieii type strain (ST-74).</title>
        <authorList>
            <person name="Ivanova N."/>
            <person name="Sikorski J."/>
            <person name="Sims D."/>
            <person name="Brettin T."/>
            <person name="Detter J.C."/>
            <person name="Han C."/>
            <person name="Lapidus A."/>
            <person name="Copeland A."/>
            <person name="Glavina Del Rio T."/>
            <person name="Nolan M."/>
            <person name="Chen F."/>
            <person name="Lucas S."/>
            <person name="Tice H."/>
            <person name="Cheng J.F."/>
            <person name="Bruce D."/>
            <person name="Goodwin L."/>
            <person name="Pitluck S."/>
            <person name="Pati A."/>
            <person name="Mavromatis K."/>
            <person name="Chen A."/>
            <person name="Palaniappan K."/>
            <person name="D'haeseleer P."/>
            <person name="Chain P."/>
            <person name="Bristow J."/>
            <person name="Eisen J.A."/>
            <person name="Markowitz V."/>
            <person name="Hugenholtz P."/>
            <person name="Goker M."/>
            <person name="Pukall R."/>
            <person name="Klenk H.P."/>
            <person name="Kyrpides N.C."/>
        </authorList>
    </citation>
    <scope>NUCLEOTIDE SEQUENCE [LARGE SCALE GENOMIC DNA]</scope>
    <source>
        <strain evidence="3">ATCC 51767 / DSM 10542 / NCFB 3025 / ST-74</strain>
    </source>
</reference>
<dbReference type="RefSeq" id="WP_012866728.1">
    <property type="nucleotide sequence ID" value="NC_013521.1"/>
</dbReference>